<dbReference type="SMART" id="SM00382">
    <property type="entry name" value="AAA"/>
    <property type="match status" value="1"/>
</dbReference>
<evidence type="ECO:0000256" key="2">
    <source>
        <dbReference type="ARBA" id="ARBA00022741"/>
    </source>
</evidence>
<dbReference type="InterPro" id="IPR027417">
    <property type="entry name" value="P-loop_NTPase"/>
</dbReference>
<dbReference type="PANTHER" id="PTHR45772:SF7">
    <property type="entry name" value="AMINO ACID ABC TRANSPORTER ATP-BINDING PROTEIN"/>
    <property type="match status" value="1"/>
</dbReference>
<dbReference type="GO" id="GO:0015188">
    <property type="term" value="F:L-isoleucine transmembrane transporter activity"/>
    <property type="evidence" value="ECO:0007669"/>
    <property type="project" value="TreeGrafter"/>
</dbReference>
<comment type="caution">
    <text evidence="5">The sequence shown here is derived from an EMBL/GenBank/DDBJ whole genome shotgun (WGS) entry which is preliminary data.</text>
</comment>
<dbReference type="Pfam" id="PF00005">
    <property type="entry name" value="ABC_tran"/>
    <property type="match status" value="1"/>
</dbReference>
<proteinExistence type="predicted"/>
<evidence type="ECO:0000256" key="1">
    <source>
        <dbReference type="ARBA" id="ARBA00022448"/>
    </source>
</evidence>
<evidence type="ECO:0000259" key="4">
    <source>
        <dbReference type="PROSITE" id="PS50893"/>
    </source>
</evidence>
<dbReference type="EC" id="3.6.3.-" evidence="5"/>
<evidence type="ECO:0000313" key="5">
    <source>
        <dbReference type="EMBL" id="OIQ97737.1"/>
    </source>
</evidence>
<dbReference type="Gene3D" id="3.40.50.300">
    <property type="entry name" value="P-loop containing nucleotide triphosphate hydrolases"/>
    <property type="match status" value="1"/>
</dbReference>
<dbReference type="InterPro" id="IPR003593">
    <property type="entry name" value="AAA+_ATPase"/>
</dbReference>
<name>A0A1J5RPR5_9ZZZZ</name>
<dbReference type="Pfam" id="PF12399">
    <property type="entry name" value="BCA_ABC_TP_C"/>
    <property type="match status" value="1"/>
</dbReference>
<gene>
    <name evidence="5" type="primary">lptB_17</name>
    <name evidence="5" type="ORF">GALL_202070</name>
</gene>
<dbReference type="AlphaFoldDB" id="A0A1J5RPR5"/>
<dbReference type="GO" id="GO:1903805">
    <property type="term" value="P:L-valine import across plasma membrane"/>
    <property type="evidence" value="ECO:0007669"/>
    <property type="project" value="TreeGrafter"/>
</dbReference>
<dbReference type="SUPFAM" id="SSF52540">
    <property type="entry name" value="P-loop containing nucleoside triphosphate hydrolases"/>
    <property type="match status" value="1"/>
</dbReference>
<dbReference type="EMBL" id="MLJW01000128">
    <property type="protein sequence ID" value="OIQ97737.1"/>
    <property type="molecule type" value="Genomic_DNA"/>
</dbReference>
<dbReference type="InterPro" id="IPR051120">
    <property type="entry name" value="ABC_AA/LPS_Transport"/>
</dbReference>
<sequence>MSLLSIRNLGKNFGGLKVLEDVSFEVPAGSIFGLIGPNGAGKTTVFNIVTGLLQPSSGSISFQGRNLAGTPPHFITRLGVARTFQNIRIFKHMTLLENVMVGMHHLIDYGPLALFFSTPACRSAERRARERAFELLSWVKLEHQAEMLADNLSYGDQRKLEFARALATEPKLLLLDEPVAGMNPAEKSVLMDEIRNICDRGYGVFLIEHDMRFVMGLCERIAVLNFGRIIAEGSPDEIRNNPDVIEAYLGREDAEEGQP</sequence>
<keyword evidence="3 5" id="KW-0067">ATP-binding</keyword>
<dbReference type="InterPro" id="IPR017871">
    <property type="entry name" value="ABC_transporter-like_CS"/>
</dbReference>
<evidence type="ECO:0000256" key="3">
    <source>
        <dbReference type="ARBA" id="ARBA00022840"/>
    </source>
</evidence>
<keyword evidence="1" id="KW-0813">Transport</keyword>
<dbReference type="FunFam" id="3.40.50.300:FF:000421">
    <property type="entry name" value="Branched-chain amino acid ABC transporter ATP-binding protein"/>
    <property type="match status" value="1"/>
</dbReference>
<dbReference type="GO" id="GO:1903806">
    <property type="term" value="P:L-isoleucine import across plasma membrane"/>
    <property type="evidence" value="ECO:0007669"/>
    <property type="project" value="TreeGrafter"/>
</dbReference>
<dbReference type="PANTHER" id="PTHR45772">
    <property type="entry name" value="CONSERVED COMPONENT OF ABC TRANSPORTER FOR NATURAL AMINO ACIDS-RELATED"/>
    <property type="match status" value="1"/>
</dbReference>
<dbReference type="GO" id="GO:0016887">
    <property type="term" value="F:ATP hydrolysis activity"/>
    <property type="evidence" value="ECO:0007669"/>
    <property type="project" value="InterPro"/>
</dbReference>
<dbReference type="PROSITE" id="PS50893">
    <property type="entry name" value="ABC_TRANSPORTER_2"/>
    <property type="match status" value="1"/>
</dbReference>
<keyword evidence="5" id="KW-0378">Hydrolase</keyword>
<organism evidence="5">
    <name type="scientific">mine drainage metagenome</name>
    <dbReference type="NCBI Taxonomy" id="410659"/>
    <lineage>
        <taxon>unclassified sequences</taxon>
        <taxon>metagenomes</taxon>
        <taxon>ecological metagenomes</taxon>
    </lineage>
</organism>
<dbReference type="GO" id="GO:0042941">
    <property type="term" value="P:D-alanine transmembrane transport"/>
    <property type="evidence" value="ECO:0007669"/>
    <property type="project" value="TreeGrafter"/>
</dbReference>
<feature type="domain" description="ABC transporter" evidence="4">
    <location>
        <begin position="4"/>
        <end position="251"/>
    </location>
</feature>
<dbReference type="PROSITE" id="PS00211">
    <property type="entry name" value="ABC_TRANSPORTER_1"/>
    <property type="match status" value="1"/>
</dbReference>
<dbReference type="GO" id="GO:0015192">
    <property type="term" value="F:L-phenylalanine transmembrane transporter activity"/>
    <property type="evidence" value="ECO:0007669"/>
    <property type="project" value="TreeGrafter"/>
</dbReference>
<keyword evidence="2" id="KW-0547">Nucleotide-binding</keyword>
<protein>
    <submittedName>
        <fullName evidence="5">Lipopolysaccharide export system ATP-binding protein LptB</fullName>
        <ecNumber evidence="5">3.6.3.-</ecNumber>
    </submittedName>
</protein>
<dbReference type="InterPro" id="IPR032823">
    <property type="entry name" value="BCA_ABC_TP_C"/>
</dbReference>
<accession>A0A1J5RPR5</accession>
<dbReference type="CDD" id="cd03219">
    <property type="entry name" value="ABC_Mj1267_LivG_branched"/>
    <property type="match status" value="1"/>
</dbReference>
<dbReference type="GO" id="GO:0005524">
    <property type="term" value="F:ATP binding"/>
    <property type="evidence" value="ECO:0007669"/>
    <property type="project" value="UniProtKB-KW"/>
</dbReference>
<dbReference type="GO" id="GO:0015808">
    <property type="term" value="P:L-alanine transport"/>
    <property type="evidence" value="ECO:0007669"/>
    <property type="project" value="TreeGrafter"/>
</dbReference>
<dbReference type="GO" id="GO:0005304">
    <property type="term" value="F:L-valine transmembrane transporter activity"/>
    <property type="evidence" value="ECO:0007669"/>
    <property type="project" value="TreeGrafter"/>
</dbReference>
<reference evidence="5" key="1">
    <citation type="submission" date="2016-10" db="EMBL/GenBank/DDBJ databases">
        <title>Sequence of Gallionella enrichment culture.</title>
        <authorList>
            <person name="Poehlein A."/>
            <person name="Muehling M."/>
            <person name="Daniel R."/>
        </authorList>
    </citation>
    <scope>NUCLEOTIDE SEQUENCE</scope>
</reference>
<dbReference type="InterPro" id="IPR003439">
    <property type="entry name" value="ABC_transporter-like_ATP-bd"/>
</dbReference>
<dbReference type="GO" id="GO:0005886">
    <property type="term" value="C:plasma membrane"/>
    <property type="evidence" value="ECO:0007669"/>
    <property type="project" value="TreeGrafter"/>
</dbReference>